<reference evidence="10" key="1">
    <citation type="submission" date="2021-02" db="EMBL/GenBank/DDBJ databases">
        <authorList>
            <person name="Nowell W R."/>
        </authorList>
    </citation>
    <scope>NUCLEOTIDE SEQUENCE</scope>
</reference>
<evidence type="ECO:0000259" key="9">
    <source>
        <dbReference type="Pfam" id="PF00561"/>
    </source>
</evidence>
<gene>
    <name evidence="10" type="ORF">OXD698_LOCUS13398</name>
</gene>
<comment type="caution">
    <text evidence="10">The sequence shown here is derived from an EMBL/GenBank/DDBJ whole genome shotgun (WGS) entry which is preliminary data.</text>
</comment>
<evidence type="ECO:0000256" key="7">
    <source>
        <dbReference type="ARBA" id="ARBA00049568"/>
    </source>
</evidence>
<dbReference type="AlphaFoldDB" id="A0A818VYR4"/>
<dbReference type="InterPro" id="IPR000073">
    <property type="entry name" value="AB_hydrolase_1"/>
</dbReference>
<dbReference type="Gene3D" id="3.40.50.1820">
    <property type="entry name" value="alpha/beta hydrolase"/>
    <property type="match status" value="1"/>
</dbReference>
<dbReference type="GO" id="GO:0046464">
    <property type="term" value="P:acylglycerol catabolic process"/>
    <property type="evidence" value="ECO:0007669"/>
    <property type="project" value="TreeGrafter"/>
</dbReference>
<dbReference type="GO" id="GO:0005765">
    <property type="term" value="C:lysosomal membrane"/>
    <property type="evidence" value="ECO:0007669"/>
    <property type="project" value="UniProtKB-SubCell"/>
</dbReference>
<feature type="chain" id="PRO_5032680879" description="acylglycerol lipase" evidence="8">
    <location>
        <begin position="19"/>
        <end position="309"/>
    </location>
</feature>
<dbReference type="SUPFAM" id="SSF53474">
    <property type="entry name" value="alpha/beta-Hydrolases"/>
    <property type="match status" value="1"/>
</dbReference>
<feature type="signal peptide" evidence="8">
    <location>
        <begin position="1"/>
        <end position="18"/>
    </location>
</feature>
<sequence>MGILMHDWLLTIIAAIDAGVTKRSISLNDDANTIVSYYEKGKSIPGQPSMIYIHGFSSNKEAWLSVLKFVPDSYHSILIDLPRHGETTDTNADDHSIHEVVDTLKLFFDTMQMTDPLCLIGASIGGTTVALFTVKYPEYVSMICLLAPPPTKLHESELIKKLHAGMDYILLPTTSEEFYATAELLTVKKVTAPKAFIDRYFKSRLRVVDQQRRILKAFLEYEYLNLEQYYDQLKFAKCPALILWGRQDQLCVVDAAYYFSNLLSDSEVTIFDECGHFVSFEKAEETAKYIMEFLDRHSYDVVELPPTKF</sequence>
<dbReference type="EMBL" id="CAJOAZ010000813">
    <property type="protein sequence ID" value="CAF3717370.1"/>
    <property type="molecule type" value="Genomic_DNA"/>
</dbReference>
<name>A0A818VYR4_9BILA</name>
<proteinExistence type="predicted"/>
<accession>A0A818VYR4</accession>
<dbReference type="EC" id="3.1.1.23" evidence="2"/>
<dbReference type="PANTHER" id="PTHR43798">
    <property type="entry name" value="MONOACYLGLYCEROL LIPASE"/>
    <property type="match status" value="1"/>
</dbReference>
<dbReference type="Proteomes" id="UP000663844">
    <property type="component" value="Unassembled WGS sequence"/>
</dbReference>
<evidence type="ECO:0000256" key="6">
    <source>
        <dbReference type="ARBA" id="ARBA00047662"/>
    </source>
</evidence>
<evidence type="ECO:0000256" key="3">
    <source>
        <dbReference type="ARBA" id="ARBA00037797"/>
    </source>
</evidence>
<comment type="catalytic activity">
    <reaction evidence="6">
        <text>1-dodecanoylglycerol + H2O = dodecanoate + glycerol + H(+)</text>
        <dbReference type="Rhea" id="RHEA:44316"/>
        <dbReference type="ChEBI" id="CHEBI:15377"/>
        <dbReference type="ChEBI" id="CHEBI:15378"/>
        <dbReference type="ChEBI" id="CHEBI:17754"/>
        <dbReference type="ChEBI" id="CHEBI:18262"/>
        <dbReference type="ChEBI" id="CHEBI:75539"/>
    </reaction>
</comment>
<dbReference type="GO" id="GO:0031902">
    <property type="term" value="C:late endosome membrane"/>
    <property type="evidence" value="ECO:0007669"/>
    <property type="project" value="UniProtKB-SubCell"/>
</dbReference>
<evidence type="ECO:0000313" key="11">
    <source>
        <dbReference type="Proteomes" id="UP000663844"/>
    </source>
</evidence>
<evidence type="ECO:0000256" key="8">
    <source>
        <dbReference type="SAM" id="SignalP"/>
    </source>
</evidence>
<dbReference type="GO" id="GO:0047372">
    <property type="term" value="F:monoacylglycerol lipase activity"/>
    <property type="evidence" value="ECO:0007669"/>
    <property type="project" value="UniProtKB-EC"/>
</dbReference>
<dbReference type="Pfam" id="PF00561">
    <property type="entry name" value="Abhydrolase_1"/>
    <property type="match status" value="1"/>
</dbReference>
<organism evidence="10 11">
    <name type="scientific">Adineta steineri</name>
    <dbReference type="NCBI Taxonomy" id="433720"/>
    <lineage>
        <taxon>Eukaryota</taxon>
        <taxon>Metazoa</taxon>
        <taxon>Spiralia</taxon>
        <taxon>Gnathifera</taxon>
        <taxon>Rotifera</taxon>
        <taxon>Eurotatoria</taxon>
        <taxon>Bdelloidea</taxon>
        <taxon>Adinetida</taxon>
        <taxon>Adinetidae</taxon>
        <taxon>Adineta</taxon>
    </lineage>
</organism>
<comment type="subcellular location">
    <subcellularLocation>
        <location evidence="3">Late endosome membrane</location>
        <topology evidence="3">Single-pass type II membrane protein</topology>
    </subcellularLocation>
    <subcellularLocation>
        <location evidence="4">Lysosome membrane</location>
        <topology evidence="4">Single-pass type II membrane protein</topology>
    </subcellularLocation>
    <subcellularLocation>
        <location evidence="5">Mitochondrion membrane</location>
        <topology evidence="5">Single-pass type II membrane protein</topology>
    </subcellularLocation>
</comment>
<evidence type="ECO:0000313" key="10">
    <source>
        <dbReference type="EMBL" id="CAF3717370.1"/>
    </source>
</evidence>
<dbReference type="GO" id="GO:0031966">
    <property type="term" value="C:mitochondrial membrane"/>
    <property type="evidence" value="ECO:0007669"/>
    <property type="project" value="UniProtKB-SubCell"/>
</dbReference>
<keyword evidence="8" id="KW-0732">Signal</keyword>
<dbReference type="PANTHER" id="PTHR43798:SF5">
    <property type="entry name" value="MONOACYLGLYCEROL LIPASE ABHD6"/>
    <property type="match status" value="1"/>
</dbReference>
<evidence type="ECO:0000256" key="1">
    <source>
        <dbReference type="ARBA" id="ARBA00001613"/>
    </source>
</evidence>
<protein>
    <recommendedName>
        <fullName evidence="2">acylglycerol lipase</fullName>
        <ecNumber evidence="2">3.1.1.23</ecNumber>
    </recommendedName>
</protein>
<dbReference type="InterPro" id="IPR029058">
    <property type="entry name" value="AB_hydrolase_fold"/>
</dbReference>
<dbReference type="InterPro" id="IPR050266">
    <property type="entry name" value="AB_hydrolase_sf"/>
</dbReference>
<evidence type="ECO:0000256" key="5">
    <source>
        <dbReference type="ARBA" id="ARBA00046308"/>
    </source>
</evidence>
<evidence type="ECO:0000256" key="4">
    <source>
        <dbReference type="ARBA" id="ARBA00037874"/>
    </source>
</evidence>
<comment type="function">
    <text evidence="7">Lipase that preferentially hydrolysis medium-chain saturated monoacylglycerols including 2-arachidonoylglycerol. Through 2-arachidonoylglycerol degradation may regulate endocannabinoid signaling pathways. Also has a lysophosphatidyl lipase activity with a preference for lysophosphatidylglycerol among other lysophospholipids. Also able to degrade bis(monoacylglycero)phosphate (BMP) and constitutes the major enzyme for BMP catabolism. BMP, also known as lysobisphosphatidic acid, is enriched in late endosomes and lysosomes and plays a key role in the formation of intraluminal vesicles and in lipid sorting.</text>
</comment>
<feature type="domain" description="AB hydrolase-1" evidence="9">
    <location>
        <begin position="48"/>
        <end position="283"/>
    </location>
</feature>
<evidence type="ECO:0000256" key="2">
    <source>
        <dbReference type="ARBA" id="ARBA00013254"/>
    </source>
</evidence>
<comment type="catalytic activity">
    <reaction evidence="1">
        <text>Hydrolyzes glycerol monoesters of long-chain fatty acids.</text>
        <dbReference type="EC" id="3.1.1.23"/>
    </reaction>
</comment>
<dbReference type="PRINTS" id="PR00111">
    <property type="entry name" value="ABHYDROLASE"/>
</dbReference>